<feature type="compositionally biased region" description="Polar residues" evidence="12">
    <location>
        <begin position="237"/>
        <end position="260"/>
    </location>
</feature>
<evidence type="ECO:0000313" key="14">
    <source>
        <dbReference type="EMBL" id="MBB1489141.1"/>
    </source>
</evidence>
<keyword evidence="3 10" id="KW-1134">Transmembrane beta strand</keyword>
<accession>A0A839IVZ2</accession>
<evidence type="ECO:0000256" key="6">
    <source>
        <dbReference type="ARBA" id="ARBA00023004"/>
    </source>
</evidence>
<feature type="region of interest" description="Disordered" evidence="12">
    <location>
        <begin position="236"/>
        <end position="260"/>
    </location>
</feature>
<keyword evidence="4" id="KW-0406">Ion transport</keyword>
<dbReference type="Pfam" id="PF00593">
    <property type="entry name" value="TonB_dep_Rec_b-barrel"/>
    <property type="match status" value="1"/>
</dbReference>
<name>A0A839IVZ2_9GAMM</name>
<evidence type="ECO:0000313" key="15">
    <source>
        <dbReference type="Proteomes" id="UP000565262"/>
    </source>
</evidence>
<evidence type="ECO:0000256" key="4">
    <source>
        <dbReference type="ARBA" id="ARBA00022496"/>
    </source>
</evidence>
<evidence type="ECO:0000256" key="10">
    <source>
        <dbReference type="PROSITE-ProRule" id="PRU01360"/>
    </source>
</evidence>
<dbReference type="InterPro" id="IPR037066">
    <property type="entry name" value="Plug_dom_sf"/>
</dbReference>
<protein>
    <submittedName>
        <fullName evidence="14">TonB-dependent receptor</fullName>
    </submittedName>
</protein>
<evidence type="ECO:0000259" key="13">
    <source>
        <dbReference type="SMART" id="SM00965"/>
    </source>
</evidence>
<dbReference type="CDD" id="cd01347">
    <property type="entry name" value="ligand_gated_channel"/>
    <property type="match status" value="1"/>
</dbReference>
<keyword evidence="14" id="KW-0675">Receptor</keyword>
<dbReference type="InterPro" id="IPR000531">
    <property type="entry name" value="Beta-barrel_TonB"/>
</dbReference>
<evidence type="ECO:0000256" key="11">
    <source>
        <dbReference type="RuleBase" id="RU003357"/>
    </source>
</evidence>
<dbReference type="InterPro" id="IPR012910">
    <property type="entry name" value="Plug_dom"/>
</dbReference>
<dbReference type="Proteomes" id="UP000565262">
    <property type="component" value="Unassembled WGS sequence"/>
</dbReference>
<dbReference type="InterPro" id="IPR039426">
    <property type="entry name" value="TonB-dep_rcpt-like"/>
</dbReference>
<keyword evidence="4" id="KW-0410">Iron transport</keyword>
<dbReference type="PROSITE" id="PS52016">
    <property type="entry name" value="TONB_DEPENDENT_REC_3"/>
    <property type="match status" value="1"/>
</dbReference>
<evidence type="ECO:0000256" key="12">
    <source>
        <dbReference type="SAM" id="MobiDB-lite"/>
    </source>
</evidence>
<dbReference type="InterPro" id="IPR036942">
    <property type="entry name" value="Beta-barrel_TonB_sf"/>
</dbReference>
<dbReference type="AlphaFoldDB" id="A0A839IVZ2"/>
<evidence type="ECO:0000256" key="3">
    <source>
        <dbReference type="ARBA" id="ARBA00022452"/>
    </source>
</evidence>
<evidence type="ECO:0000256" key="5">
    <source>
        <dbReference type="ARBA" id="ARBA00022692"/>
    </source>
</evidence>
<proteinExistence type="inferred from homology"/>
<dbReference type="EMBL" id="JACJFM010000044">
    <property type="protein sequence ID" value="MBB1489141.1"/>
    <property type="molecule type" value="Genomic_DNA"/>
</dbReference>
<reference evidence="14 15" key="1">
    <citation type="submission" date="2020-08" db="EMBL/GenBank/DDBJ databases">
        <title>Oceanospirillum sp. nov. isolated from marine sediment.</title>
        <authorList>
            <person name="Ji X."/>
        </authorList>
    </citation>
    <scope>NUCLEOTIDE SEQUENCE [LARGE SCALE GENOMIC DNA]</scope>
    <source>
        <strain evidence="14 15">D5</strain>
    </source>
</reference>
<evidence type="ECO:0000256" key="7">
    <source>
        <dbReference type="ARBA" id="ARBA00023077"/>
    </source>
</evidence>
<keyword evidence="15" id="KW-1185">Reference proteome</keyword>
<sequence length="778" mass="85634">MLAVLSVGAQLGTTVVHAQTLTHQISSGPLSNQLIQFASEHKITLHFNARQLAGKRSEGLSGQFTPESGLEALLRGSGFKAIKTESGVYTLEALSTTERNSAEELSTLVVTSSRSNIRQEDSPQVVTVVTREQIERQLAITSDSSSVLSSLLPSYTPSRQKMTSSGETFRGRTPLLMVDGVPQSNPLRPTGREGHTVDFAMVERIEVIHGASAIHGMGATGGIINIITRNPDETQDSLKQNVSVQTTLPTSETGSDTASYKASYRAEGSSGNLDYLVGVSYEDQGLFIDGDGDPVGVDNTQGDQMDSESYDLLAKVGYWLDDDRRIQASLNRYQIEGQHHYVSVAGDRDNGVATTSKKGTPEGVAPYNKVLTGSLDYLDYDLNGMSLSAQLFFQDFEGLFGATNSGTFQDESIAPRGELYDQSRVLSTKVGTKLSLTKDDLMDNRLKVSGGLDILVDKSEQDLYLTDRNWVPEVEYKNYAPFVQLEFRAMDDLVLHGGLRHEFSELKVDDFQTVASRNGVDVAGGNPEFDESLINLGAVFNVTESATLFANYSEGYGMPDVGRVLRGINVEGQDVDTFLNLEPIVTDNIELGARMQHKDLSLEVSVYRSDSDFGQRLVGVANEYFMSREKTRTQGLEASVGYQVNPDNKLHLAYSRSEGKYDSDDNGSLDAKLHGLNIAPDRLIASWSRRWSPELDSFIQADYAFDRSFDQENREFEGYMLVDASVGYQLPVGKLNVAIANLFDKDYFTYYSQSALVSDDRYFKGRGRTVTVGYSYDF</sequence>
<evidence type="ECO:0000256" key="1">
    <source>
        <dbReference type="ARBA" id="ARBA00004571"/>
    </source>
</evidence>
<comment type="caution">
    <text evidence="14">The sequence shown here is derived from an EMBL/GenBank/DDBJ whole genome shotgun (WGS) entry which is preliminary data.</text>
</comment>
<feature type="domain" description="Secretin/TonB short N-terminal" evidence="13">
    <location>
        <begin position="43"/>
        <end position="94"/>
    </location>
</feature>
<gene>
    <name evidence="14" type="ORF">H4O21_21250</name>
</gene>
<evidence type="ECO:0000256" key="2">
    <source>
        <dbReference type="ARBA" id="ARBA00022448"/>
    </source>
</evidence>
<dbReference type="InterPro" id="IPR011662">
    <property type="entry name" value="Secretin/TonB_short_N"/>
</dbReference>
<dbReference type="GO" id="GO:0009279">
    <property type="term" value="C:cell outer membrane"/>
    <property type="evidence" value="ECO:0007669"/>
    <property type="project" value="UniProtKB-SubCell"/>
</dbReference>
<keyword evidence="9 10" id="KW-0998">Cell outer membrane</keyword>
<dbReference type="SMART" id="SM00965">
    <property type="entry name" value="STN"/>
    <property type="match status" value="1"/>
</dbReference>
<comment type="similarity">
    <text evidence="10 11">Belongs to the TonB-dependent receptor family.</text>
</comment>
<keyword evidence="6" id="KW-0408">Iron</keyword>
<evidence type="ECO:0000256" key="8">
    <source>
        <dbReference type="ARBA" id="ARBA00023136"/>
    </source>
</evidence>
<evidence type="ECO:0000256" key="9">
    <source>
        <dbReference type="ARBA" id="ARBA00023237"/>
    </source>
</evidence>
<dbReference type="SUPFAM" id="SSF56935">
    <property type="entry name" value="Porins"/>
    <property type="match status" value="1"/>
</dbReference>
<keyword evidence="5 10" id="KW-0812">Transmembrane</keyword>
<keyword evidence="8 10" id="KW-0472">Membrane</keyword>
<dbReference type="GO" id="GO:0015344">
    <property type="term" value="F:siderophore uptake transmembrane transporter activity"/>
    <property type="evidence" value="ECO:0007669"/>
    <property type="project" value="TreeGrafter"/>
</dbReference>
<dbReference type="Gene3D" id="2.170.130.10">
    <property type="entry name" value="TonB-dependent receptor, plug domain"/>
    <property type="match status" value="1"/>
</dbReference>
<dbReference type="PANTHER" id="PTHR30069:SF42">
    <property type="entry name" value="FERRIC AEROBACTIN RECEPTOR"/>
    <property type="match status" value="1"/>
</dbReference>
<organism evidence="14 15">
    <name type="scientific">Oceanospirillum sediminis</name>
    <dbReference type="NCBI Taxonomy" id="2760088"/>
    <lineage>
        <taxon>Bacteria</taxon>
        <taxon>Pseudomonadati</taxon>
        <taxon>Pseudomonadota</taxon>
        <taxon>Gammaproteobacteria</taxon>
        <taxon>Oceanospirillales</taxon>
        <taxon>Oceanospirillaceae</taxon>
        <taxon>Oceanospirillum</taxon>
    </lineage>
</organism>
<comment type="subcellular location">
    <subcellularLocation>
        <location evidence="1 10">Cell outer membrane</location>
        <topology evidence="1 10">Multi-pass membrane protein</topology>
    </subcellularLocation>
</comment>
<keyword evidence="7 11" id="KW-0798">TonB box</keyword>
<dbReference type="Pfam" id="PF07715">
    <property type="entry name" value="Plug"/>
    <property type="match status" value="1"/>
</dbReference>
<dbReference type="PANTHER" id="PTHR30069">
    <property type="entry name" value="TONB-DEPENDENT OUTER MEMBRANE RECEPTOR"/>
    <property type="match status" value="1"/>
</dbReference>
<keyword evidence="2 10" id="KW-0813">Transport</keyword>
<dbReference type="Gene3D" id="3.55.50.30">
    <property type="match status" value="1"/>
</dbReference>
<dbReference type="GO" id="GO:0044718">
    <property type="term" value="P:siderophore transmembrane transport"/>
    <property type="evidence" value="ECO:0007669"/>
    <property type="project" value="TreeGrafter"/>
</dbReference>
<dbReference type="Gene3D" id="2.40.170.20">
    <property type="entry name" value="TonB-dependent receptor, beta-barrel domain"/>
    <property type="match status" value="1"/>
</dbReference>